<dbReference type="CDD" id="cd01960">
    <property type="entry name" value="nsLTP1"/>
    <property type="match status" value="1"/>
</dbReference>
<evidence type="ECO:0000313" key="7">
    <source>
        <dbReference type="Proteomes" id="UP001652660"/>
    </source>
</evidence>
<dbReference type="PROSITE" id="PS00597">
    <property type="entry name" value="PLANT_LTP"/>
    <property type="match status" value="1"/>
</dbReference>
<dbReference type="SUPFAM" id="SSF47699">
    <property type="entry name" value="Bifunctional inhibitor/lipid-transfer protein/seed storage 2S albumin"/>
    <property type="match status" value="1"/>
</dbReference>
<dbReference type="InterPro" id="IPR016140">
    <property type="entry name" value="Bifunc_inhib/LTP/seed_store"/>
</dbReference>
<dbReference type="PRINTS" id="PR00382">
    <property type="entry name" value="LIPIDTRNSFER"/>
</dbReference>
<dbReference type="Gene3D" id="1.10.110.10">
    <property type="entry name" value="Plant lipid-transfer and hydrophobic proteins"/>
    <property type="match status" value="1"/>
</dbReference>
<keyword evidence="7" id="KW-1185">Reference proteome</keyword>
<evidence type="ECO:0000256" key="1">
    <source>
        <dbReference type="ARBA" id="ARBA00009748"/>
    </source>
</evidence>
<dbReference type="SMART" id="SM00499">
    <property type="entry name" value="AAI"/>
    <property type="match status" value="1"/>
</dbReference>
<proteinExistence type="inferred from homology"/>
<dbReference type="InterPro" id="IPR036312">
    <property type="entry name" value="Bifun_inhib/LTP/seed_sf"/>
</dbReference>
<organism evidence="7 8">
    <name type="scientific">Coffea arabica</name>
    <name type="common">Arabian coffee</name>
    <dbReference type="NCBI Taxonomy" id="13443"/>
    <lineage>
        <taxon>Eukaryota</taxon>
        <taxon>Viridiplantae</taxon>
        <taxon>Streptophyta</taxon>
        <taxon>Embryophyta</taxon>
        <taxon>Tracheophyta</taxon>
        <taxon>Spermatophyta</taxon>
        <taxon>Magnoliopsida</taxon>
        <taxon>eudicotyledons</taxon>
        <taxon>Gunneridae</taxon>
        <taxon>Pentapetalae</taxon>
        <taxon>asterids</taxon>
        <taxon>lamiids</taxon>
        <taxon>Gentianales</taxon>
        <taxon>Rubiaceae</taxon>
        <taxon>Ixoroideae</taxon>
        <taxon>Gardenieae complex</taxon>
        <taxon>Bertiereae - Coffeeae clade</taxon>
        <taxon>Coffeeae</taxon>
        <taxon>Coffea</taxon>
    </lineage>
</organism>
<comment type="function">
    <text evidence="4">Plant non-specific lipid-transfer proteins transfer phospholipids as well as galactolipids across membranes. May play a role in wax or cutin deposition in the cell walls of expanding epidermal cells and certain secretory tissues.</text>
</comment>
<comment type="similarity">
    <text evidence="1 4">Belongs to the plant LTP family.</text>
</comment>
<dbReference type="Pfam" id="PF00234">
    <property type="entry name" value="Tryp_alpha_amyl"/>
    <property type="match status" value="1"/>
</dbReference>
<dbReference type="Proteomes" id="UP001652660">
    <property type="component" value="Chromosome 9e"/>
</dbReference>
<reference evidence="8" key="2">
    <citation type="submission" date="2025-08" db="UniProtKB">
        <authorList>
            <consortium name="RefSeq"/>
        </authorList>
    </citation>
    <scope>IDENTIFICATION</scope>
    <source>
        <tissue evidence="8">Leaves</tissue>
    </source>
</reference>
<evidence type="ECO:0000313" key="8">
    <source>
        <dbReference type="RefSeq" id="XP_027087892.1"/>
    </source>
</evidence>
<protein>
    <recommendedName>
        <fullName evidence="4">Non-specific lipid-transfer protein</fullName>
    </recommendedName>
</protein>
<dbReference type="GeneID" id="113709345"/>
<evidence type="ECO:0000256" key="5">
    <source>
        <dbReference type="SAM" id="SignalP"/>
    </source>
</evidence>
<feature type="chain" id="PRO_5027686948" description="Non-specific lipid-transfer protein" evidence="5">
    <location>
        <begin position="25"/>
        <end position="118"/>
    </location>
</feature>
<gene>
    <name evidence="8" type="primary">LOC113709345</name>
</gene>
<keyword evidence="3 4" id="KW-0446">Lipid-binding</keyword>
<dbReference type="PANTHER" id="PTHR33076">
    <property type="entry name" value="NON-SPECIFIC LIPID-TRANSFER PROTEIN 2-RELATED"/>
    <property type="match status" value="1"/>
</dbReference>
<reference evidence="7" key="1">
    <citation type="journal article" date="2025" name="Foods">
        <title>Unveiling the Microbial Signatures of Arabica Coffee Cherries: Insights into Ripeness Specific Diversity, Functional Traits, and Implications for Quality and Safety.</title>
        <authorList>
            <consortium name="RefSeq"/>
            <person name="Tenea G.N."/>
            <person name="Cifuentes V."/>
            <person name="Reyes P."/>
            <person name="Cevallos-Vallejos M."/>
        </authorList>
    </citation>
    <scope>NUCLEOTIDE SEQUENCE [LARGE SCALE GENOMIC DNA]</scope>
</reference>
<dbReference type="InterPro" id="IPR000528">
    <property type="entry name" value="Plant_nsLTP"/>
</dbReference>
<dbReference type="OrthoDB" id="1917968at2759"/>
<evidence type="ECO:0000259" key="6">
    <source>
        <dbReference type="SMART" id="SM00499"/>
    </source>
</evidence>
<keyword evidence="5" id="KW-0732">Signal</keyword>
<name>A0A6P6UDB3_COFAR</name>
<dbReference type="AlphaFoldDB" id="A0A6P6UDB3"/>
<dbReference type="GO" id="GO:0006869">
    <property type="term" value="P:lipid transport"/>
    <property type="evidence" value="ECO:0007669"/>
    <property type="project" value="InterPro"/>
</dbReference>
<dbReference type="RefSeq" id="XP_027087892.1">
    <property type="nucleotide sequence ID" value="XM_027232091.2"/>
</dbReference>
<feature type="signal peptide" evidence="5">
    <location>
        <begin position="1"/>
        <end position="24"/>
    </location>
</feature>
<evidence type="ECO:0000256" key="4">
    <source>
        <dbReference type="RuleBase" id="RU000628"/>
    </source>
</evidence>
<feature type="domain" description="Bifunctional inhibitor/plant lipid transfer protein/seed storage helical" evidence="6">
    <location>
        <begin position="29"/>
        <end position="114"/>
    </location>
</feature>
<sequence>MKSLCFSMILILSLLFAVAHLSNAAAPDCGTVAAKAAACVSFARGKDTKPAAACCTGLQQLAQTVKNVNDKKAICRCLKTGVKSFPGVQDKYLSKIPAACRINVGFPVSMNTNCEAIH</sequence>
<evidence type="ECO:0000256" key="3">
    <source>
        <dbReference type="ARBA" id="ARBA00023121"/>
    </source>
</evidence>
<dbReference type="GO" id="GO:0008289">
    <property type="term" value="F:lipid binding"/>
    <property type="evidence" value="ECO:0007669"/>
    <property type="project" value="UniProtKB-KW"/>
</dbReference>
<evidence type="ECO:0000256" key="2">
    <source>
        <dbReference type="ARBA" id="ARBA00022448"/>
    </source>
</evidence>
<accession>A0A6P6UDB3</accession>
<keyword evidence="2 4" id="KW-0813">Transport</keyword>